<dbReference type="Pfam" id="PF01029">
    <property type="entry name" value="NusB"/>
    <property type="match status" value="1"/>
</dbReference>
<dbReference type="GO" id="GO:0032259">
    <property type="term" value="P:methylation"/>
    <property type="evidence" value="ECO:0007669"/>
    <property type="project" value="UniProtKB-KW"/>
</dbReference>
<evidence type="ECO:0000256" key="12">
    <source>
        <dbReference type="ARBA" id="ARBA00047283"/>
    </source>
</evidence>
<dbReference type="InterPro" id="IPR006027">
    <property type="entry name" value="NusB_RsmB_TIM44"/>
</dbReference>
<evidence type="ECO:0000256" key="7">
    <source>
        <dbReference type="ARBA" id="ARBA00022679"/>
    </source>
</evidence>
<feature type="binding site" evidence="13">
    <location>
        <position position="309"/>
    </location>
    <ligand>
        <name>S-adenosyl-L-methionine</name>
        <dbReference type="ChEBI" id="CHEBI:59789"/>
    </ligand>
</feature>
<feature type="binding site" evidence="13">
    <location>
        <position position="327"/>
    </location>
    <ligand>
        <name>S-adenosyl-L-methionine</name>
        <dbReference type="ChEBI" id="CHEBI:59789"/>
    </ligand>
</feature>
<dbReference type="InterPro" id="IPR023267">
    <property type="entry name" value="RCMT"/>
</dbReference>
<evidence type="ECO:0000256" key="1">
    <source>
        <dbReference type="ARBA" id="ARBA00002724"/>
    </source>
</evidence>
<dbReference type="SUPFAM" id="SSF48013">
    <property type="entry name" value="NusB-like"/>
    <property type="match status" value="1"/>
</dbReference>
<keyword evidence="7 13" id="KW-0808">Transferase</keyword>
<comment type="caution">
    <text evidence="15">The sequence shown here is derived from an EMBL/GenBank/DDBJ whole genome shotgun (WGS) entry which is preliminary data.</text>
</comment>
<dbReference type="EC" id="2.1.1.176" evidence="3"/>
<dbReference type="NCBIfam" id="NF011494">
    <property type="entry name" value="PRK14902.1"/>
    <property type="match status" value="1"/>
</dbReference>
<dbReference type="PANTHER" id="PTHR22807">
    <property type="entry name" value="NOP2 YEAST -RELATED NOL1/NOP2/FMU SUN DOMAIN-CONTAINING"/>
    <property type="match status" value="1"/>
</dbReference>
<dbReference type="SUPFAM" id="SSF53335">
    <property type="entry name" value="S-adenosyl-L-methionine-dependent methyltransferases"/>
    <property type="match status" value="1"/>
</dbReference>
<dbReference type="GO" id="GO:0008168">
    <property type="term" value="F:methyltransferase activity"/>
    <property type="evidence" value="ECO:0007669"/>
    <property type="project" value="UniProtKB-KW"/>
</dbReference>
<evidence type="ECO:0000259" key="14">
    <source>
        <dbReference type="PROSITE" id="PS51686"/>
    </source>
</evidence>
<dbReference type="InterPro" id="IPR004573">
    <property type="entry name" value="rRNA_ssu_MeTfrase_B"/>
</dbReference>
<evidence type="ECO:0000256" key="4">
    <source>
        <dbReference type="ARBA" id="ARBA00022490"/>
    </source>
</evidence>
<dbReference type="Gene3D" id="3.30.70.1170">
    <property type="entry name" value="Sun protein, domain 3"/>
    <property type="match status" value="1"/>
</dbReference>
<feature type="active site" description="Nucleophile" evidence="13">
    <location>
        <position position="380"/>
    </location>
</feature>
<evidence type="ECO:0000256" key="13">
    <source>
        <dbReference type="PROSITE-ProRule" id="PRU01023"/>
    </source>
</evidence>
<evidence type="ECO:0000313" key="15">
    <source>
        <dbReference type="EMBL" id="MET3617371.1"/>
    </source>
</evidence>
<gene>
    <name evidence="15" type="ORF">ABID14_001000</name>
</gene>
<dbReference type="Proteomes" id="UP001549162">
    <property type="component" value="Unassembled WGS sequence"/>
</dbReference>
<evidence type="ECO:0000313" key="16">
    <source>
        <dbReference type="Proteomes" id="UP001549162"/>
    </source>
</evidence>
<dbReference type="InterPro" id="IPR029063">
    <property type="entry name" value="SAM-dependent_MTases_sf"/>
</dbReference>
<dbReference type="Pfam" id="PF01189">
    <property type="entry name" value="Methyltr_RsmB-F"/>
    <property type="match status" value="1"/>
</dbReference>
<comment type="catalytic activity">
    <reaction evidence="12">
        <text>cytidine(967) in 16S rRNA + S-adenosyl-L-methionine = 5-methylcytidine(967) in 16S rRNA + S-adenosyl-L-homocysteine + H(+)</text>
        <dbReference type="Rhea" id="RHEA:42748"/>
        <dbReference type="Rhea" id="RHEA-COMP:10219"/>
        <dbReference type="Rhea" id="RHEA-COMP:10220"/>
        <dbReference type="ChEBI" id="CHEBI:15378"/>
        <dbReference type="ChEBI" id="CHEBI:57856"/>
        <dbReference type="ChEBI" id="CHEBI:59789"/>
        <dbReference type="ChEBI" id="CHEBI:74483"/>
        <dbReference type="ChEBI" id="CHEBI:82748"/>
        <dbReference type="EC" id="2.1.1.176"/>
    </reaction>
</comment>
<dbReference type="PRINTS" id="PR02008">
    <property type="entry name" value="RCMTFAMILY"/>
</dbReference>
<dbReference type="InterPro" id="IPR035926">
    <property type="entry name" value="NusB-like_sf"/>
</dbReference>
<keyword evidence="9 13" id="KW-0694">RNA-binding</keyword>
<comment type="function">
    <text evidence="1">Specifically methylates the cytosine at position 967 (m5C967) of 16S rRNA.</text>
</comment>
<dbReference type="Gene3D" id="3.40.50.150">
    <property type="entry name" value="Vaccinia Virus protein VP39"/>
    <property type="match status" value="1"/>
</dbReference>
<dbReference type="InterPro" id="IPR054728">
    <property type="entry name" value="RsmB-like_ferredoxin"/>
</dbReference>
<name>A0ABV2J9A6_9FIRM</name>
<feature type="domain" description="SAM-dependent MTase RsmB/NOP-type" evidence="14">
    <location>
        <begin position="169"/>
        <end position="432"/>
    </location>
</feature>
<keyword evidence="6 13" id="KW-0489">Methyltransferase</keyword>
<dbReference type="PROSITE" id="PS51686">
    <property type="entry name" value="SAM_MT_RSMB_NOP"/>
    <property type="match status" value="1"/>
</dbReference>
<organism evidence="15 16">
    <name type="scientific">Peptoniphilus olsenii</name>
    <dbReference type="NCBI Taxonomy" id="411570"/>
    <lineage>
        <taxon>Bacteria</taxon>
        <taxon>Bacillati</taxon>
        <taxon>Bacillota</taxon>
        <taxon>Tissierellia</taxon>
        <taxon>Tissierellales</taxon>
        <taxon>Peptoniphilaceae</taxon>
        <taxon>Peptoniphilus</taxon>
    </lineage>
</organism>
<dbReference type="CDD" id="cd02440">
    <property type="entry name" value="AdoMet_MTases"/>
    <property type="match status" value="1"/>
</dbReference>
<evidence type="ECO:0000256" key="8">
    <source>
        <dbReference type="ARBA" id="ARBA00022691"/>
    </source>
</evidence>
<dbReference type="NCBIfam" id="TIGR00563">
    <property type="entry name" value="rsmB"/>
    <property type="match status" value="1"/>
</dbReference>
<evidence type="ECO:0000256" key="10">
    <source>
        <dbReference type="ARBA" id="ARBA00030399"/>
    </source>
</evidence>
<dbReference type="EMBL" id="JBEPMA010000004">
    <property type="protein sequence ID" value="MET3617371.1"/>
    <property type="molecule type" value="Genomic_DNA"/>
</dbReference>
<evidence type="ECO:0000256" key="3">
    <source>
        <dbReference type="ARBA" id="ARBA00012140"/>
    </source>
</evidence>
<dbReference type="Pfam" id="PF22458">
    <property type="entry name" value="RsmF-B_ferredox"/>
    <property type="match status" value="1"/>
</dbReference>
<keyword evidence="8 13" id="KW-0949">S-adenosyl-L-methionine</keyword>
<keyword evidence="16" id="KW-1185">Reference proteome</keyword>
<evidence type="ECO:0000256" key="2">
    <source>
        <dbReference type="ARBA" id="ARBA00004496"/>
    </source>
</evidence>
<comment type="similarity">
    <text evidence="13">Belongs to the class I-like SAM-binding methyltransferase superfamily. RsmB/NOP family.</text>
</comment>
<reference evidence="15 16" key="1">
    <citation type="submission" date="2024-06" db="EMBL/GenBank/DDBJ databases">
        <title>Genomic Encyclopedia of Type Strains, Phase IV (KMG-IV): sequencing the most valuable type-strain genomes for metagenomic binning, comparative biology and taxonomic classification.</title>
        <authorList>
            <person name="Goeker M."/>
        </authorList>
    </citation>
    <scope>NUCLEOTIDE SEQUENCE [LARGE SCALE GENOMIC DNA]</scope>
    <source>
        <strain evidence="15 16">DSM 21460</strain>
    </source>
</reference>
<dbReference type="Gene3D" id="1.10.940.10">
    <property type="entry name" value="NusB-like"/>
    <property type="match status" value="1"/>
</dbReference>
<evidence type="ECO:0000256" key="6">
    <source>
        <dbReference type="ARBA" id="ARBA00022603"/>
    </source>
</evidence>
<dbReference type="InterPro" id="IPR001678">
    <property type="entry name" value="MeTrfase_RsmB-F_NOP2_dom"/>
</dbReference>
<accession>A0ABV2J9A6</accession>
<evidence type="ECO:0000256" key="5">
    <source>
        <dbReference type="ARBA" id="ARBA00022552"/>
    </source>
</evidence>
<feature type="binding site" evidence="13">
    <location>
        <begin position="258"/>
        <end position="264"/>
    </location>
    <ligand>
        <name>S-adenosyl-L-methionine</name>
        <dbReference type="ChEBI" id="CHEBI:59789"/>
    </ligand>
</feature>
<dbReference type="RefSeq" id="WP_354367753.1">
    <property type="nucleotide sequence ID" value="NZ_JBEPMA010000004.1"/>
</dbReference>
<feature type="binding site" evidence="13">
    <location>
        <position position="282"/>
    </location>
    <ligand>
        <name>S-adenosyl-L-methionine</name>
        <dbReference type="ChEBI" id="CHEBI:59789"/>
    </ligand>
</feature>
<dbReference type="PANTHER" id="PTHR22807:SF53">
    <property type="entry name" value="RIBOSOMAL RNA SMALL SUBUNIT METHYLTRANSFERASE B-RELATED"/>
    <property type="match status" value="1"/>
</dbReference>
<evidence type="ECO:0000256" key="9">
    <source>
        <dbReference type="ARBA" id="ARBA00022884"/>
    </source>
</evidence>
<protein>
    <recommendedName>
        <fullName evidence="3">16S rRNA (cytosine(967)-C(5))-methyltransferase</fullName>
        <ecNumber evidence="3">2.1.1.176</ecNumber>
    </recommendedName>
    <alternativeName>
        <fullName evidence="10">16S rRNA m5C967 methyltransferase</fullName>
    </alternativeName>
    <alternativeName>
        <fullName evidence="11">rRNA (cytosine-C(5)-)-methyltransferase RsmB</fullName>
    </alternativeName>
</protein>
<keyword evidence="5" id="KW-0698">rRNA processing</keyword>
<keyword evidence="4" id="KW-0963">Cytoplasm</keyword>
<comment type="subcellular location">
    <subcellularLocation>
        <location evidence="2">Cytoplasm</location>
    </subcellularLocation>
</comment>
<dbReference type="InterPro" id="IPR049560">
    <property type="entry name" value="MeTrfase_RsmB-F_NOP2_cat"/>
</dbReference>
<sequence length="437" mass="50017">MKKTTREKALLILNDVFYKGAFLEEQLEILKQSKLDNRDYTFIREITTGVVRNRTYLDYVIKTNSKIKFNKIHKIILTILEMAIYQMFFLDRVPNYSIVSESVELAKIYGNRGSVGFVNGILRAISKNNEMPQVKIKDSIDNLSTYYSHPKFYTDFFYNNYSEDFAKKLLKANNQIPPFTIRINTIKTDRESFIKKLLEEGFSYEETPYKFALNIKNPEGIIDSLLFKEGYFYVQDLASILVSVYLNPTPNSQVLDLCAAPGGKSTHLSALMGNTGQIVACDKNKAKINIIKSNASRLGVTNIITKVNDAQVNNDNFVNKFDYCLVDAPCSAIGLYRKKPDIKWNKDIADIKQLSEIQLEILENAKNYIKTGGILLYSTCSVSKIENEDVITQFLKNNSNFVIKKIENKDTYKMFPHINNSDGFSMTMLVKNSQRLS</sequence>
<proteinExistence type="inferred from homology"/>
<evidence type="ECO:0000256" key="11">
    <source>
        <dbReference type="ARBA" id="ARBA00031088"/>
    </source>
</evidence>